<accession>A0A8J6ATK3</accession>
<dbReference type="EMBL" id="JAHDYR010000040">
    <property type="protein sequence ID" value="KAG9392060.1"/>
    <property type="molecule type" value="Genomic_DNA"/>
</dbReference>
<feature type="region of interest" description="Disordered" evidence="1">
    <location>
        <begin position="19"/>
        <end position="49"/>
    </location>
</feature>
<feature type="region of interest" description="Disordered" evidence="1">
    <location>
        <begin position="193"/>
        <end position="242"/>
    </location>
</feature>
<feature type="compositionally biased region" description="Basic and acidic residues" evidence="1">
    <location>
        <begin position="233"/>
        <end position="242"/>
    </location>
</feature>
<sequence length="242" mass="27243">MERQIHKRVRLRQSEGRSRFNTNFIGGPSERVLRRPEFSSSRDESSDVEIIDLENSTTAEPHTTNTALAALTPVLTGQSRRRPSTVDLEALSNDIVSRDQRQRTRPPTPEIDEDEVDYQTEAVRRKYAPQPPSAGLVPQAVWDKLVSLGLRPGHLITDAAWIFHSKSVHFPSTRHRRVDGLAPRRPTVALTSRSQEGGVLGHVPRPACRRTRAGDRRARHPGGPWPGRQTVITDKDRVRTRG</sequence>
<name>A0A8J6ATK3_9EUKA</name>
<comment type="caution">
    <text evidence="2">The sequence shown here is derived from an EMBL/GenBank/DDBJ whole genome shotgun (WGS) entry which is preliminary data.</text>
</comment>
<feature type="region of interest" description="Disordered" evidence="1">
    <location>
        <begin position="76"/>
        <end position="115"/>
    </location>
</feature>
<organism evidence="2 3">
    <name type="scientific">Carpediemonas membranifera</name>
    <dbReference type="NCBI Taxonomy" id="201153"/>
    <lineage>
        <taxon>Eukaryota</taxon>
        <taxon>Metamonada</taxon>
        <taxon>Carpediemonas-like organisms</taxon>
        <taxon>Carpediemonas</taxon>
    </lineage>
</organism>
<gene>
    <name evidence="2" type="ORF">J8273_6651</name>
</gene>
<evidence type="ECO:0000313" key="2">
    <source>
        <dbReference type="EMBL" id="KAG9392060.1"/>
    </source>
</evidence>
<evidence type="ECO:0000313" key="3">
    <source>
        <dbReference type="Proteomes" id="UP000717585"/>
    </source>
</evidence>
<dbReference type="Proteomes" id="UP000717585">
    <property type="component" value="Unassembled WGS sequence"/>
</dbReference>
<evidence type="ECO:0000256" key="1">
    <source>
        <dbReference type="SAM" id="MobiDB-lite"/>
    </source>
</evidence>
<reference evidence="2" key="1">
    <citation type="submission" date="2021-05" db="EMBL/GenBank/DDBJ databases">
        <title>A free-living protist that lacks canonical eukaryotic 1 DNA replication and segregation systems.</title>
        <authorList>
            <person name="Salas-Leiva D.E."/>
            <person name="Tromer E.C."/>
            <person name="Curtis B.A."/>
            <person name="Jerlstrom-Hultqvist J."/>
            <person name="Kolisko M."/>
            <person name="Yi Z."/>
            <person name="Salas-Leiva J.S."/>
            <person name="Gallot-Lavallee L."/>
            <person name="Kops G.J.P.L."/>
            <person name="Archibald J.M."/>
            <person name="Simpson A.G.B."/>
            <person name="Roger A.J."/>
        </authorList>
    </citation>
    <scope>NUCLEOTIDE SEQUENCE</scope>
    <source>
        <strain evidence="2">BICM</strain>
    </source>
</reference>
<keyword evidence="3" id="KW-1185">Reference proteome</keyword>
<feature type="compositionally biased region" description="Basic and acidic residues" evidence="1">
    <location>
        <begin position="31"/>
        <end position="45"/>
    </location>
</feature>
<dbReference type="AlphaFoldDB" id="A0A8J6ATK3"/>
<protein>
    <submittedName>
        <fullName evidence="2">Uncharacterized protein</fullName>
    </submittedName>
</protein>
<proteinExistence type="predicted"/>